<dbReference type="OrthoDB" id="437at2759"/>
<dbReference type="HOGENOM" id="CLU_2352284_0_0_1"/>
<proteinExistence type="inferred from homology"/>
<sequence>GYSQTVSYNLIFTKEILKQVYLKENLNPPNLNQIQTAYLQWFKNSSSLQFWKSLIESGEWKRYGIYTLEAIGIFSIGEMIGRRHIVECFFTLFRRVI</sequence>
<organism evidence="11">
    <name type="scientific">Melampsora larici-populina (strain 98AG31 / pathotype 3-4-7)</name>
    <name type="common">Poplar leaf rust fungus</name>
    <dbReference type="NCBI Taxonomy" id="747676"/>
    <lineage>
        <taxon>Eukaryota</taxon>
        <taxon>Fungi</taxon>
        <taxon>Dikarya</taxon>
        <taxon>Basidiomycota</taxon>
        <taxon>Pucciniomycotina</taxon>
        <taxon>Pucciniomycetes</taxon>
        <taxon>Pucciniales</taxon>
        <taxon>Melampsoraceae</taxon>
        <taxon>Melampsora</taxon>
    </lineage>
</organism>
<dbReference type="InParanoid" id="F4RBV4"/>
<dbReference type="Pfam" id="PF04718">
    <property type="entry name" value="ATP-synt_G"/>
    <property type="match status" value="1"/>
</dbReference>
<dbReference type="GO" id="GO:0015078">
    <property type="term" value="F:proton transmembrane transporter activity"/>
    <property type="evidence" value="ECO:0007669"/>
    <property type="project" value="InterPro"/>
</dbReference>
<comment type="subcellular location">
    <subcellularLocation>
        <location evidence="1">Mitochondrion membrane</location>
    </subcellularLocation>
</comment>
<keyword evidence="6" id="KW-0406">Ion transport</keyword>
<dbReference type="eggNOG" id="KOG4103">
    <property type="taxonomic scope" value="Eukaryota"/>
</dbReference>
<evidence type="ECO:0000313" key="10">
    <source>
        <dbReference type="EMBL" id="EGG10276.1"/>
    </source>
</evidence>
<evidence type="ECO:0000256" key="9">
    <source>
        <dbReference type="ARBA" id="ARBA00023310"/>
    </source>
</evidence>
<keyword evidence="9" id="KW-0066">ATP synthesis</keyword>
<dbReference type="FunCoup" id="F4RBV4">
    <property type="interactions" value="1"/>
</dbReference>
<evidence type="ECO:0000256" key="5">
    <source>
        <dbReference type="ARBA" id="ARBA00022781"/>
    </source>
</evidence>
<evidence type="ECO:0000256" key="8">
    <source>
        <dbReference type="ARBA" id="ARBA00023136"/>
    </source>
</evidence>
<protein>
    <submittedName>
        <fullName evidence="10">Uncharacterized protein</fullName>
    </submittedName>
</protein>
<dbReference type="VEuPathDB" id="FungiDB:MELLADRAFT_33998"/>
<evidence type="ECO:0000256" key="4">
    <source>
        <dbReference type="ARBA" id="ARBA00022547"/>
    </source>
</evidence>
<dbReference type="InterPro" id="IPR006808">
    <property type="entry name" value="ATP_synth_F0_gsu_mt"/>
</dbReference>
<dbReference type="KEGG" id="mlr:MELLADRAFT_33998"/>
<dbReference type="GeneID" id="18927355"/>
<keyword evidence="5" id="KW-0375">Hydrogen ion transport</keyword>
<accession>F4RBV4</accession>
<dbReference type="STRING" id="747676.F4RBV4"/>
<dbReference type="Proteomes" id="UP000001072">
    <property type="component" value="Unassembled WGS sequence"/>
</dbReference>
<evidence type="ECO:0000256" key="2">
    <source>
        <dbReference type="ARBA" id="ARBA00005699"/>
    </source>
</evidence>
<dbReference type="GO" id="GO:0015986">
    <property type="term" value="P:proton motive force-driven ATP synthesis"/>
    <property type="evidence" value="ECO:0007669"/>
    <property type="project" value="InterPro"/>
</dbReference>
<gene>
    <name evidence="10" type="ORF">MELLADRAFT_33998</name>
</gene>
<evidence type="ECO:0000256" key="3">
    <source>
        <dbReference type="ARBA" id="ARBA00022448"/>
    </source>
</evidence>
<keyword evidence="7" id="KW-0496">Mitochondrion</keyword>
<name>F4RBV4_MELLP</name>
<evidence type="ECO:0000256" key="7">
    <source>
        <dbReference type="ARBA" id="ARBA00023128"/>
    </source>
</evidence>
<reference evidence="11" key="1">
    <citation type="journal article" date="2011" name="Proc. Natl. Acad. Sci. U.S.A.">
        <title>Obligate biotrophy features unraveled by the genomic analysis of rust fungi.</title>
        <authorList>
            <person name="Duplessis S."/>
            <person name="Cuomo C.A."/>
            <person name="Lin Y.-C."/>
            <person name="Aerts A."/>
            <person name="Tisserant E."/>
            <person name="Veneault-Fourrey C."/>
            <person name="Joly D.L."/>
            <person name="Hacquard S."/>
            <person name="Amselem J."/>
            <person name="Cantarel B.L."/>
            <person name="Chiu R."/>
            <person name="Coutinho P.M."/>
            <person name="Feau N."/>
            <person name="Field M."/>
            <person name="Frey P."/>
            <person name="Gelhaye E."/>
            <person name="Goldberg J."/>
            <person name="Grabherr M.G."/>
            <person name="Kodira C.D."/>
            <person name="Kohler A."/>
            <person name="Kuees U."/>
            <person name="Lindquist E.A."/>
            <person name="Lucas S.M."/>
            <person name="Mago R."/>
            <person name="Mauceli E."/>
            <person name="Morin E."/>
            <person name="Murat C."/>
            <person name="Pangilinan J.L."/>
            <person name="Park R."/>
            <person name="Pearson M."/>
            <person name="Quesneville H."/>
            <person name="Rouhier N."/>
            <person name="Sakthikumar S."/>
            <person name="Salamov A.A."/>
            <person name="Schmutz J."/>
            <person name="Selles B."/>
            <person name="Shapiro H."/>
            <person name="Tanguay P."/>
            <person name="Tuskan G.A."/>
            <person name="Henrissat B."/>
            <person name="Van de Peer Y."/>
            <person name="Rouze P."/>
            <person name="Ellis J.G."/>
            <person name="Dodds P.N."/>
            <person name="Schein J.E."/>
            <person name="Zhong S."/>
            <person name="Hamelin R.C."/>
            <person name="Grigoriev I.V."/>
            <person name="Szabo L.J."/>
            <person name="Martin F."/>
        </authorList>
    </citation>
    <scope>NUCLEOTIDE SEQUENCE [LARGE SCALE GENOMIC DNA]</scope>
    <source>
        <strain evidence="11">98AG31 / pathotype 3-4-7</strain>
    </source>
</reference>
<keyword evidence="8" id="KW-0472">Membrane</keyword>
<evidence type="ECO:0000313" key="11">
    <source>
        <dbReference type="Proteomes" id="UP000001072"/>
    </source>
</evidence>
<keyword evidence="3" id="KW-0813">Transport</keyword>
<dbReference type="RefSeq" id="XP_007406577.1">
    <property type="nucleotide sequence ID" value="XM_007406515.1"/>
</dbReference>
<feature type="non-terminal residue" evidence="10">
    <location>
        <position position="1"/>
    </location>
</feature>
<comment type="similarity">
    <text evidence="2">Belongs to the ATPase g subunit family.</text>
</comment>
<dbReference type="GO" id="GO:0045259">
    <property type="term" value="C:proton-transporting ATP synthase complex"/>
    <property type="evidence" value="ECO:0007669"/>
    <property type="project" value="UniProtKB-KW"/>
</dbReference>
<dbReference type="AlphaFoldDB" id="F4RBV4"/>
<keyword evidence="4" id="KW-0138">CF(0)</keyword>
<dbReference type="GO" id="GO:0031966">
    <property type="term" value="C:mitochondrial membrane"/>
    <property type="evidence" value="ECO:0007669"/>
    <property type="project" value="UniProtKB-SubCell"/>
</dbReference>
<evidence type="ECO:0000256" key="1">
    <source>
        <dbReference type="ARBA" id="ARBA00004325"/>
    </source>
</evidence>
<evidence type="ECO:0000256" key="6">
    <source>
        <dbReference type="ARBA" id="ARBA00023065"/>
    </source>
</evidence>
<keyword evidence="11" id="KW-1185">Reference proteome</keyword>
<dbReference type="EMBL" id="GL883095">
    <property type="protein sequence ID" value="EGG10276.1"/>
    <property type="molecule type" value="Genomic_DNA"/>
</dbReference>